<dbReference type="KEGG" id="pcm:AY601_1215"/>
<dbReference type="AlphaFoldDB" id="A0A127VA83"/>
<dbReference type="PATRIC" id="fig|188932.3.peg.1257"/>
<dbReference type="EMBL" id="CP014504">
    <property type="protein sequence ID" value="AMP98139.1"/>
    <property type="molecule type" value="Genomic_DNA"/>
</dbReference>
<gene>
    <name evidence="1" type="ORF">AY601_1215</name>
</gene>
<reference evidence="1 2" key="1">
    <citation type="submission" date="2016-03" db="EMBL/GenBank/DDBJ databases">
        <title>Complete genome sequence of Pedobacter cryoconitis PAMC 27485.</title>
        <authorList>
            <person name="Lee J."/>
            <person name="Kim O.-S."/>
        </authorList>
    </citation>
    <scope>NUCLEOTIDE SEQUENCE [LARGE SCALE GENOMIC DNA]</scope>
    <source>
        <strain evidence="1 2">PAMC 27485</strain>
    </source>
</reference>
<name>A0A127VA83_9SPHI</name>
<accession>A0A127VA83</accession>
<keyword evidence="2" id="KW-1185">Reference proteome</keyword>
<dbReference type="Proteomes" id="UP000071561">
    <property type="component" value="Chromosome"/>
</dbReference>
<proteinExistence type="predicted"/>
<sequence>MKANHNKDYSVVKTLSASSYNTGLFYLKSTISYSSIRSHKGRGDNVGFQFENQFLFFI</sequence>
<evidence type="ECO:0000313" key="2">
    <source>
        <dbReference type="Proteomes" id="UP000071561"/>
    </source>
</evidence>
<organism evidence="1 2">
    <name type="scientific">Pedobacter cryoconitis</name>
    <dbReference type="NCBI Taxonomy" id="188932"/>
    <lineage>
        <taxon>Bacteria</taxon>
        <taxon>Pseudomonadati</taxon>
        <taxon>Bacteroidota</taxon>
        <taxon>Sphingobacteriia</taxon>
        <taxon>Sphingobacteriales</taxon>
        <taxon>Sphingobacteriaceae</taxon>
        <taxon>Pedobacter</taxon>
    </lineage>
</organism>
<protein>
    <submittedName>
        <fullName evidence="1">Uncharacterized protein</fullName>
    </submittedName>
</protein>
<evidence type="ECO:0000313" key="1">
    <source>
        <dbReference type="EMBL" id="AMP98139.1"/>
    </source>
</evidence>